<evidence type="ECO:0000256" key="4">
    <source>
        <dbReference type="PROSITE-ProRule" id="PRU00433"/>
    </source>
</evidence>
<organism evidence="7 8">
    <name type="scientific">Gluconacetobacter johannae</name>
    <dbReference type="NCBI Taxonomy" id="112140"/>
    <lineage>
        <taxon>Bacteria</taxon>
        <taxon>Pseudomonadati</taxon>
        <taxon>Pseudomonadota</taxon>
        <taxon>Alphaproteobacteria</taxon>
        <taxon>Acetobacterales</taxon>
        <taxon>Acetobacteraceae</taxon>
        <taxon>Gluconacetobacter</taxon>
    </lineage>
</organism>
<comment type="caution">
    <text evidence="7">The sequence shown here is derived from an EMBL/GenBank/DDBJ whole genome shotgun (WGS) entry which is preliminary data.</text>
</comment>
<dbReference type="GO" id="GO:0046872">
    <property type="term" value="F:metal ion binding"/>
    <property type="evidence" value="ECO:0007669"/>
    <property type="project" value="UniProtKB-KW"/>
</dbReference>
<evidence type="ECO:0000256" key="5">
    <source>
        <dbReference type="SAM" id="SignalP"/>
    </source>
</evidence>
<evidence type="ECO:0000313" key="8">
    <source>
        <dbReference type="Proteomes" id="UP000561066"/>
    </source>
</evidence>
<keyword evidence="2 4" id="KW-0479">Metal-binding</keyword>
<evidence type="ECO:0000256" key="1">
    <source>
        <dbReference type="ARBA" id="ARBA00022617"/>
    </source>
</evidence>
<sequence length="145" mass="14904">MARLTRMTRLLAACLLLAASAAPAMARPAAARPSYTAEQADRGAALYQGACAMCHGASLGGAFDVPPLTGRFVMNWAGAPLSDLFGYIRRAMPQMAPGTLSADDTASLVAFLLRQNGTAPGGTLLAARPQALTRVVFPFAGSGAH</sequence>
<dbReference type="Gene3D" id="1.10.760.10">
    <property type="entry name" value="Cytochrome c-like domain"/>
    <property type="match status" value="1"/>
</dbReference>
<dbReference type="InterPro" id="IPR009056">
    <property type="entry name" value="Cyt_c-like_dom"/>
</dbReference>
<dbReference type="Pfam" id="PF13442">
    <property type="entry name" value="Cytochrome_CBB3"/>
    <property type="match status" value="1"/>
</dbReference>
<protein>
    <submittedName>
        <fullName evidence="7">Cytochrome c</fullName>
    </submittedName>
</protein>
<dbReference type="AlphaFoldDB" id="A0A7W4P7A1"/>
<keyword evidence="1 4" id="KW-0349">Heme</keyword>
<name>A0A7W4P7A1_9PROT</name>
<dbReference type="EMBL" id="JABEQH010000016">
    <property type="protein sequence ID" value="MBB2176715.1"/>
    <property type="molecule type" value="Genomic_DNA"/>
</dbReference>
<evidence type="ECO:0000259" key="6">
    <source>
        <dbReference type="PROSITE" id="PS51007"/>
    </source>
</evidence>
<evidence type="ECO:0000256" key="3">
    <source>
        <dbReference type="ARBA" id="ARBA00023004"/>
    </source>
</evidence>
<evidence type="ECO:0000313" key="7">
    <source>
        <dbReference type="EMBL" id="MBB2176715.1"/>
    </source>
</evidence>
<dbReference type="SUPFAM" id="SSF46626">
    <property type="entry name" value="Cytochrome c"/>
    <property type="match status" value="1"/>
</dbReference>
<dbReference type="InterPro" id="IPR036909">
    <property type="entry name" value="Cyt_c-like_dom_sf"/>
</dbReference>
<feature type="chain" id="PRO_5031138164" evidence="5">
    <location>
        <begin position="27"/>
        <end position="145"/>
    </location>
</feature>
<dbReference type="GO" id="GO:0020037">
    <property type="term" value="F:heme binding"/>
    <property type="evidence" value="ECO:0007669"/>
    <property type="project" value="InterPro"/>
</dbReference>
<proteinExistence type="predicted"/>
<reference evidence="7 8" key="1">
    <citation type="submission" date="2020-04" db="EMBL/GenBank/DDBJ databases">
        <title>Description of novel Gluconacetobacter.</title>
        <authorList>
            <person name="Sombolestani A."/>
        </authorList>
    </citation>
    <scope>NUCLEOTIDE SEQUENCE [LARGE SCALE GENOMIC DNA]</scope>
    <source>
        <strain evidence="7 8">LMG 21312</strain>
    </source>
</reference>
<gene>
    <name evidence="7" type="ORF">HLH21_12395</name>
</gene>
<keyword evidence="8" id="KW-1185">Reference proteome</keyword>
<accession>A0A7W4P7A1</accession>
<keyword evidence="3 4" id="KW-0408">Iron</keyword>
<feature type="domain" description="Cytochrome c" evidence="6">
    <location>
        <begin position="38"/>
        <end position="116"/>
    </location>
</feature>
<keyword evidence="5" id="KW-0732">Signal</keyword>
<dbReference type="Proteomes" id="UP000561066">
    <property type="component" value="Unassembled WGS sequence"/>
</dbReference>
<dbReference type="GO" id="GO:0009055">
    <property type="term" value="F:electron transfer activity"/>
    <property type="evidence" value="ECO:0007669"/>
    <property type="project" value="InterPro"/>
</dbReference>
<dbReference type="PROSITE" id="PS51007">
    <property type="entry name" value="CYTC"/>
    <property type="match status" value="1"/>
</dbReference>
<feature type="signal peptide" evidence="5">
    <location>
        <begin position="1"/>
        <end position="26"/>
    </location>
</feature>
<evidence type="ECO:0000256" key="2">
    <source>
        <dbReference type="ARBA" id="ARBA00022723"/>
    </source>
</evidence>